<dbReference type="STRING" id="1511.CLOST_1504"/>
<dbReference type="KEGG" id="cst:CLOST_1504"/>
<dbReference type="InterPro" id="IPR038765">
    <property type="entry name" value="Papain-like_cys_pep_sf"/>
</dbReference>
<keyword evidence="2" id="KW-0645">Protease</keyword>
<dbReference type="eggNOG" id="COG0791">
    <property type="taxonomic scope" value="Bacteria"/>
</dbReference>
<reference evidence="7" key="1">
    <citation type="journal article" date="2010" name="BMC Genomics">
        <title>Clostridium sticklandii, a specialist in amino acid degradation:revisiting its metabolism through its genome sequence.</title>
        <authorList>
            <person name="Fonknechten N."/>
            <person name="Chaussonnerie S."/>
            <person name="Tricot S."/>
            <person name="Lajus A."/>
            <person name="Andreesen J.R."/>
            <person name="Perchat N."/>
            <person name="Pelletier E."/>
            <person name="Gouyvenoux M."/>
            <person name="Barbe V."/>
            <person name="Salanoubat M."/>
            <person name="Le Paslier D."/>
            <person name="Weissenbach J."/>
            <person name="Cohen G.N."/>
            <person name="Kreimeyer A."/>
        </authorList>
    </citation>
    <scope>NUCLEOTIDE SEQUENCE [LARGE SCALE GENOMIC DNA]</scope>
    <source>
        <strain evidence="7">ATCC 12662 / DSM 519 / JCM 1433 / CCUG 9281 / NCIMB 10654 / HF</strain>
    </source>
</reference>
<dbReference type="GO" id="GO:0006508">
    <property type="term" value="P:proteolysis"/>
    <property type="evidence" value="ECO:0007669"/>
    <property type="project" value="UniProtKB-KW"/>
</dbReference>
<dbReference type="Gene3D" id="1.10.530.10">
    <property type="match status" value="1"/>
</dbReference>
<dbReference type="PANTHER" id="PTHR33308:SF9">
    <property type="entry name" value="PEPTIDOGLYCAN HYDROLASE FLGJ"/>
    <property type="match status" value="1"/>
</dbReference>
<dbReference type="HOGENOM" id="CLU_784606_0_0_9"/>
<evidence type="ECO:0000313" key="6">
    <source>
        <dbReference type="EMBL" id="CBH21624.1"/>
    </source>
</evidence>
<feature type="domain" description="NlpC/P60" evidence="5">
    <location>
        <begin position="154"/>
        <end position="284"/>
    </location>
</feature>
<dbReference type="EMBL" id="FP565809">
    <property type="protein sequence ID" value="CBH21624.1"/>
    <property type="molecule type" value="Genomic_DNA"/>
</dbReference>
<keyword evidence="4" id="KW-0788">Thiol protease</keyword>
<protein>
    <submittedName>
        <fullName evidence="6">Putative cell wall associated hydrolase</fullName>
    </submittedName>
</protein>
<evidence type="ECO:0000259" key="5">
    <source>
        <dbReference type="PROSITE" id="PS51935"/>
    </source>
</evidence>
<dbReference type="PROSITE" id="PS51935">
    <property type="entry name" value="NLPC_P60"/>
    <property type="match status" value="1"/>
</dbReference>
<dbReference type="SMART" id="SM00047">
    <property type="entry name" value="LYZ2"/>
    <property type="match status" value="1"/>
</dbReference>
<gene>
    <name evidence="6" type="primary">tcpG</name>
    <name evidence="6" type="ordered locus">CLOST_1504</name>
</gene>
<dbReference type="InterPro" id="IPR002901">
    <property type="entry name" value="MGlyc_endo_b_GlcNAc-like_dom"/>
</dbReference>
<evidence type="ECO:0000313" key="7">
    <source>
        <dbReference type="Proteomes" id="UP000007041"/>
    </source>
</evidence>
<dbReference type="Pfam" id="PF01832">
    <property type="entry name" value="Glucosaminidase"/>
    <property type="match status" value="1"/>
</dbReference>
<dbReference type="AlphaFoldDB" id="E3PRX0"/>
<dbReference type="Gene3D" id="3.90.1720.10">
    <property type="entry name" value="endopeptidase domain like (from Nostoc punctiforme)"/>
    <property type="match status" value="1"/>
</dbReference>
<dbReference type="Proteomes" id="UP000007041">
    <property type="component" value="Chromosome"/>
</dbReference>
<accession>E3PRX0</accession>
<sequence length="353" mass="40143">MQDFIDKVLPGAIKGYLEHNILPSLTIAQAILESNSGKSQLAIKGNNLFGIKADSRWTGKKINFPTKEFIKGKEITVNAYFRAYDSFAESVEDHTKFLLTKRYEKVRSSKNYEEAANEIWKAGYATDPKYPNKLISIIEQYKLYEYDKEEGEVLINRNKILEAALMLQSKGVKYRLGAKAVPPSIPKELDCSGFVRYCYLYAGANVKDGTYYQFNNSNSIKHADLRVGDLGFMQTPDSPGTNHVGIYAGDGKWIHCNFSRNGITLEKTNIFPYARRFKGISFTNVKIEEDEDMARKPVSQKELDYGIAAINNLAKLNIINSPERHIKDLKEYPWDWKMWVVQNNIAEKCGGAK</sequence>
<keyword evidence="3 6" id="KW-0378">Hydrolase</keyword>
<dbReference type="PANTHER" id="PTHR33308">
    <property type="entry name" value="PEPTIDOGLYCAN HYDROLASE FLGJ"/>
    <property type="match status" value="1"/>
</dbReference>
<dbReference type="Gene3D" id="4.10.80.30">
    <property type="entry name" value="DNA polymerase, domain 6"/>
    <property type="match status" value="1"/>
</dbReference>
<dbReference type="eggNOG" id="COG1705">
    <property type="taxonomic scope" value="Bacteria"/>
</dbReference>
<evidence type="ECO:0000256" key="2">
    <source>
        <dbReference type="ARBA" id="ARBA00022670"/>
    </source>
</evidence>
<evidence type="ECO:0000256" key="3">
    <source>
        <dbReference type="ARBA" id="ARBA00022801"/>
    </source>
</evidence>
<dbReference type="Pfam" id="PF00877">
    <property type="entry name" value="NLPC_P60"/>
    <property type="match status" value="1"/>
</dbReference>
<dbReference type="GO" id="GO:0004040">
    <property type="term" value="F:amidase activity"/>
    <property type="evidence" value="ECO:0007669"/>
    <property type="project" value="InterPro"/>
</dbReference>
<evidence type="ECO:0000256" key="4">
    <source>
        <dbReference type="ARBA" id="ARBA00022807"/>
    </source>
</evidence>
<keyword evidence="7" id="KW-1185">Reference proteome</keyword>
<organism evidence="6 7">
    <name type="scientific">Acetoanaerobium sticklandii (strain ATCC 12662 / DSM 519 / JCM 1433 / CCUG 9281 / NCIMB 10654 / HF)</name>
    <name type="common">Clostridium sticklandii</name>
    <dbReference type="NCBI Taxonomy" id="499177"/>
    <lineage>
        <taxon>Bacteria</taxon>
        <taxon>Bacillati</taxon>
        <taxon>Bacillota</taxon>
        <taxon>Clostridia</taxon>
        <taxon>Peptostreptococcales</taxon>
        <taxon>Filifactoraceae</taxon>
        <taxon>Acetoanaerobium</taxon>
    </lineage>
</organism>
<dbReference type="PRINTS" id="PR01002">
    <property type="entry name" value="FLGFLGJ"/>
</dbReference>
<dbReference type="GO" id="GO:0008234">
    <property type="term" value="F:cysteine-type peptidase activity"/>
    <property type="evidence" value="ECO:0007669"/>
    <property type="project" value="UniProtKB-KW"/>
</dbReference>
<evidence type="ECO:0000256" key="1">
    <source>
        <dbReference type="ARBA" id="ARBA00007074"/>
    </source>
</evidence>
<dbReference type="SUPFAM" id="SSF54001">
    <property type="entry name" value="Cysteine proteinases"/>
    <property type="match status" value="1"/>
</dbReference>
<dbReference type="InterPro" id="IPR051056">
    <property type="entry name" value="Glycosyl_Hydrolase_73"/>
</dbReference>
<comment type="similarity">
    <text evidence="1">Belongs to the peptidase C40 family.</text>
</comment>
<proteinExistence type="inferred from homology"/>
<dbReference type="InterPro" id="IPR000064">
    <property type="entry name" value="NLP_P60_dom"/>
</dbReference>
<name>E3PRX0_ACESD</name>